<dbReference type="InterPro" id="IPR000531">
    <property type="entry name" value="Beta-barrel_TonB"/>
</dbReference>
<keyword evidence="7 8" id="KW-0998">Cell outer membrane</keyword>
<keyword evidence="4 8" id="KW-0812">Transmembrane</keyword>
<dbReference type="Pfam" id="PF07715">
    <property type="entry name" value="Plug"/>
    <property type="match status" value="1"/>
</dbReference>
<dbReference type="InterPro" id="IPR023996">
    <property type="entry name" value="TonB-dep_OMP_SusC/RagA"/>
</dbReference>
<evidence type="ECO:0000256" key="8">
    <source>
        <dbReference type="PROSITE-ProRule" id="PRU01360"/>
    </source>
</evidence>
<dbReference type="SUPFAM" id="SSF56935">
    <property type="entry name" value="Porins"/>
    <property type="match status" value="1"/>
</dbReference>
<dbReference type="Pfam" id="PF00593">
    <property type="entry name" value="TonB_dep_Rec_b-barrel"/>
    <property type="match status" value="1"/>
</dbReference>
<keyword evidence="14" id="KW-1185">Reference proteome</keyword>
<proteinExistence type="inferred from homology"/>
<dbReference type="InterPro" id="IPR023997">
    <property type="entry name" value="TonB-dep_OMP_SusC/RagA_CS"/>
</dbReference>
<gene>
    <name evidence="13" type="ORF">JoomaDRAFT_3875</name>
</gene>
<keyword evidence="5 9" id="KW-0798">TonB box</keyword>
<keyword evidence="3 8" id="KW-1134">Transmembrane beta strand</keyword>
<dbReference type="RefSeq" id="WP_008615375.1">
    <property type="nucleotide sequence ID" value="NZ_JH651379.1"/>
</dbReference>
<evidence type="ECO:0000256" key="7">
    <source>
        <dbReference type="ARBA" id="ARBA00023237"/>
    </source>
</evidence>
<evidence type="ECO:0000256" key="10">
    <source>
        <dbReference type="SAM" id="SignalP"/>
    </source>
</evidence>
<evidence type="ECO:0000313" key="13">
    <source>
        <dbReference type="EMBL" id="EIJ40804.1"/>
    </source>
</evidence>
<feature type="chain" id="PRO_5003669035" evidence="10">
    <location>
        <begin position="21"/>
        <end position="974"/>
    </location>
</feature>
<evidence type="ECO:0000259" key="11">
    <source>
        <dbReference type="Pfam" id="PF00593"/>
    </source>
</evidence>
<dbReference type="STRING" id="926559.JoomaDRAFT_3875"/>
<dbReference type="Gene3D" id="2.60.40.1120">
    <property type="entry name" value="Carboxypeptidase-like, regulatory domain"/>
    <property type="match status" value="1"/>
</dbReference>
<dbReference type="Gene3D" id="2.40.170.20">
    <property type="entry name" value="TonB-dependent receptor, beta-barrel domain"/>
    <property type="match status" value="1"/>
</dbReference>
<dbReference type="InterPro" id="IPR037066">
    <property type="entry name" value="Plug_dom_sf"/>
</dbReference>
<accession>I3CB11</accession>
<dbReference type="InterPro" id="IPR012910">
    <property type="entry name" value="Plug_dom"/>
</dbReference>
<evidence type="ECO:0000256" key="6">
    <source>
        <dbReference type="ARBA" id="ARBA00023136"/>
    </source>
</evidence>
<dbReference type="Gene3D" id="2.170.130.10">
    <property type="entry name" value="TonB-dependent receptor, plug domain"/>
    <property type="match status" value="1"/>
</dbReference>
<feature type="domain" description="TonB-dependent receptor plug" evidence="12">
    <location>
        <begin position="114"/>
        <end position="220"/>
    </location>
</feature>
<keyword evidence="10" id="KW-0732">Signal</keyword>
<protein>
    <submittedName>
        <fullName evidence="13">TonB-linked outer membrane protein, SusC/RagA family</fullName>
    </submittedName>
</protein>
<evidence type="ECO:0000256" key="5">
    <source>
        <dbReference type="ARBA" id="ARBA00023077"/>
    </source>
</evidence>
<dbReference type="GO" id="GO:0009279">
    <property type="term" value="C:cell outer membrane"/>
    <property type="evidence" value="ECO:0007669"/>
    <property type="project" value="UniProtKB-SubCell"/>
</dbReference>
<name>I3CB11_9FLAO</name>
<evidence type="ECO:0000256" key="4">
    <source>
        <dbReference type="ARBA" id="ARBA00022692"/>
    </source>
</evidence>
<dbReference type="EMBL" id="JH651379">
    <property type="protein sequence ID" value="EIJ40804.1"/>
    <property type="molecule type" value="Genomic_DNA"/>
</dbReference>
<dbReference type="InterPro" id="IPR036942">
    <property type="entry name" value="Beta-barrel_TonB_sf"/>
</dbReference>
<dbReference type="FunFam" id="2.60.40.1120:FF:000003">
    <property type="entry name" value="Outer membrane protein Omp121"/>
    <property type="match status" value="1"/>
</dbReference>
<dbReference type="NCBIfam" id="TIGR04056">
    <property type="entry name" value="OMP_RagA_SusC"/>
    <property type="match status" value="1"/>
</dbReference>
<evidence type="ECO:0000256" key="2">
    <source>
        <dbReference type="ARBA" id="ARBA00022448"/>
    </source>
</evidence>
<comment type="subcellular location">
    <subcellularLocation>
        <location evidence="1 8">Cell outer membrane</location>
        <topology evidence="1 8">Multi-pass membrane protein</topology>
    </subcellularLocation>
</comment>
<dbReference type="Pfam" id="PF13715">
    <property type="entry name" value="CarbopepD_reg_2"/>
    <property type="match status" value="1"/>
</dbReference>
<evidence type="ECO:0000313" key="14">
    <source>
        <dbReference type="Proteomes" id="UP000004690"/>
    </source>
</evidence>
<sequence>MKKHLFVSFITVLCCMVSFAQEKTVSGTVTDAETGMPIPGANVMVQNTTKGAVTDFDGNYSISVEEGVKLLFTYIGYKEKEVVIGAANTVNVSMEISASELDEVVVVAYGTQKKEEVTASVSTIDSEELTDVTSTDVSTMLQGKVSGVQVIQGSGQPGSVPDVRIRGISSIDGRVSPLWVVDGVIMHGTPNLNPNEIETLSVLKDASATSLYGSRGANGVVVVTTKQAKVGRSELTVSTKTGFSNFNQGNFELMNSQQMYDNYQQFGDTFNQADNPWYNPSLLEKDYDWIDNGTQTGIVQDHNLIFTAGTEKTKTYISLGYYDETGSIKGYEFDKLSFRINHDYKVGERLTLKPKVGLNYNTVENQQHSLYAMLTYMPWDSPYDEEGNIINPQENGTGWIGRDNSNYLYDLQWNYSENQEFNLYTNFDFEYKITDHLKFISTNSYTMFRYDSKSYQDPKSNAGLAVNGSLSQYTSRRITRFTNQMLKYSNLWGDHSFTALAAYEYNDYVFDSFSAAGQGIVAGTEILDNAASPQTVGGGKNEYALQSMLLNTNYGYDNRYLVQLSIRRDGASNFGENNQYGIFYSASAGWNVHNEDFFNVEAINELKLRASYGAVGNRPSSLYPQYDLFSLSNTYNGVPVTTPSQLGNEDVAWEKSFQTNFGLDFRIFDRIGLTFDYYIKDTSDLLYFVKIPDVTGYSGYWENIGGVKNTGFEAFIDADVIRNEDFLWALNFNIGINNNEVTELFEGEPIINGNKRLNEGQDINTWYMRKWAGVDSANGDPLWEVVDETTGEVTTTNNWNDATQQEVGASTPDYYGGFGTVFNYKGLSLSANFAFSKGNLIYNSSRELYDADGAYPTYNQQILADGWSRWEQPGDVATHPKLINGGNNLSNKVSSRYLEDGSYLRMRNVRLGYTLPSDWVQNIGMSNFNIYLSGDNLWTTSDFSGMDPEVGVNGNYSSLYPVSQRLTLGLSISF</sequence>
<feature type="signal peptide" evidence="10">
    <location>
        <begin position="1"/>
        <end position="20"/>
    </location>
</feature>
<dbReference type="PROSITE" id="PS52016">
    <property type="entry name" value="TONB_DEPENDENT_REC_3"/>
    <property type="match status" value="1"/>
</dbReference>
<keyword evidence="6 8" id="KW-0472">Membrane</keyword>
<dbReference type="NCBIfam" id="TIGR04057">
    <property type="entry name" value="SusC_RagA_signa"/>
    <property type="match status" value="1"/>
</dbReference>
<evidence type="ECO:0000256" key="1">
    <source>
        <dbReference type="ARBA" id="ARBA00004571"/>
    </source>
</evidence>
<keyword evidence="2 8" id="KW-0813">Transport</keyword>
<dbReference type="SUPFAM" id="SSF49464">
    <property type="entry name" value="Carboxypeptidase regulatory domain-like"/>
    <property type="match status" value="1"/>
</dbReference>
<dbReference type="FunFam" id="2.170.130.10:FF:000003">
    <property type="entry name" value="SusC/RagA family TonB-linked outer membrane protein"/>
    <property type="match status" value="1"/>
</dbReference>
<dbReference type="InterPro" id="IPR008969">
    <property type="entry name" value="CarboxyPept-like_regulatory"/>
</dbReference>
<dbReference type="HOGENOM" id="CLU_004317_0_1_10"/>
<evidence type="ECO:0000256" key="3">
    <source>
        <dbReference type="ARBA" id="ARBA00022452"/>
    </source>
</evidence>
<evidence type="ECO:0000259" key="12">
    <source>
        <dbReference type="Pfam" id="PF07715"/>
    </source>
</evidence>
<feature type="domain" description="TonB-dependent receptor-like beta-barrel" evidence="11">
    <location>
        <begin position="366"/>
        <end position="937"/>
    </location>
</feature>
<reference evidence="13 14" key="1">
    <citation type="submission" date="2012-02" db="EMBL/GenBank/DDBJ databases">
        <title>Improved High-Quality Draft genome of Joostella marina DSM 19592.</title>
        <authorList>
            <consortium name="US DOE Joint Genome Institute (JGI-PGF)"/>
            <person name="Lucas S."/>
            <person name="Copeland A."/>
            <person name="Lapidus A."/>
            <person name="Bruce D."/>
            <person name="Goodwin L."/>
            <person name="Pitluck S."/>
            <person name="Peters L."/>
            <person name="Chertkov O."/>
            <person name="Ovchinnikova G."/>
            <person name="Kyrpides N."/>
            <person name="Mavromatis K."/>
            <person name="Detter J.C."/>
            <person name="Han C."/>
            <person name="Land M."/>
            <person name="Hauser L."/>
            <person name="Markowitz V."/>
            <person name="Cheng J.-F."/>
            <person name="Hugenholtz P."/>
            <person name="Woyke T."/>
            <person name="Wu D."/>
            <person name="Tindall B."/>
            <person name="Brambilla E."/>
            <person name="Klenk H.-P."/>
            <person name="Eisen J.A."/>
        </authorList>
    </citation>
    <scope>NUCLEOTIDE SEQUENCE [LARGE SCALE GENOMIC DNA]</scope>
    <source>
        <strain evidence="13 14">DSM 19592</strain>
    </source>
</reference>
<dbReference type="Proteomes" id="UP000004690">
    <property type="component" value="Unassembled WGS sequence"/>
</dbReference>
<dbReference type="AlphaFoldDB" id="I3CB11"/>
<evidence type="ECO:0000256" key="9">
    <source>
        <dbReference type="RuleBase" id="RU003357"/>
    </source>
</evidence>
<organism evidence="13 14">
    <name type="scientific">Galbibacter orientalis DSM 19592</name>
    <dbReference type="NCBI Taxonomy" id="926559"/>
    <lineage>
        <taxon>Bacteria</taxon>
        <taxon>Pseudomonadati</taxon>
        <taxon>Bacteroidota</taxon>
        <taxon>Flavobacteriia</taxon>
        <taxon>Flavobacteriales</taxon>
        <taxon>Flavobacteriaceae</taxon>
        <taxon>Galbibacter</taxon>
    </lineage>
</organism>
<dbReference type="InterPro" id="IPR039426">
    <property type="entry name" value="TonB-dep_rcpt-like"/>
</dbReference>
<comment type="similarity">
    <text evidence="8 9">Belongs to the TonB-dependent receptor family.</text>
</comment>
<dbReference type="eggNOG" id="COG4771">
    <property type="taxonomic scope" value="Bacteria"/>
</dbReference>